<evidence type="ECO:0008006" key="4">
    <source>
        <dbReference type="Google" id="ProtNLM"/>
    </source>
</evidence>
<feature type="compositionally biased region" description="Polar residues" evidence="1">
    <location>
        <begin position="46"/>
        <end position="57"/>
    </location>
</feature>
<evidence type="ECO:0000256" key="1">
    <source>
        <dbReference type="SAM" id="MobiDB-lite"/>
    </source>
</evidence>
<evidence type="ECO:0000313" key="2">
    <source>
        <dbReference type="EMBL" id="GBO22414.1"/>
    </source>
</evidence>
<organism evidence="2 3">
    <name type="scientific">Araneus ventricosus</name>
    <name type="common">Orbweaver spider</name>
    <name type="synonym">Epeira ventricosa</name>
    <dbReference type="NCBI Taxonomy" id="182803"/>
    <lineage>
        <taxon>Eukaryota</taxon>
        <taxon>Metazoa</taxon>
        <taxon>Ecdysozoa</taxon>
        <taxon>Arthropoda</taxon>
        <taxon>Chelicerata</taxon>
        <taxon>Arachnida</taxon>
        <taxon>Araneae</taxon>
        <taxon>Araneomorphae</taxon>
        <taxon>Entelegynae</taxon>
        <taxon>Araneoidea</taxon>
        <taxon>Araneidae</taxon>
        <taxon>Araneus</taxon>
    </lineage>
</organism>
<comment type="caution">
    <text evidence="2">The sequence shown here is derived from an EMBL/GenBank/DDBJ whole genome shotgun (WGS) entry which is preliminary data.</text>
</comment>
<dbReference type="EMBL" id="BGPR01045504">
    <property type="protein sequence ID" value="GBO22414.1"/>
    <property type="molecule type" value="Genomic_DNA"/>
</dbReference>
<dbReference type="OrthoDB" id="6435987at2759"/>
<dbReference type="Proteomes" id="UP000499080">
    <property type="component" value="Unassembled WGS sequence"/>
</dbReference>
<evidence type="ECO:0000313" key="3">
    <source>
        <dbReference type="Proteomes" id="UP000499080"/>
    </source>
</evidence>
<feature type="region of interest" description="Disordered" evidence="1">
    <location>
        <begin position="45"/>
        <end position="65"/>
    </location>
</feature>
<keyword evidence="3" id="KW-1185">Reference proteome</keyword>
<proteinExistence type="predicted"/>
<accession>A0A4Y2VDF5</accession>
<name>A0A4Y2VDF5_ARAVE</name>
<protein>
    <recommendedName>
        <fullName evidence="4">Pre-C2HC domain-containing protein</fullName>
    </recommendedName>
</protein>
<gene>
    <name evidence="2" type="ORF">AVEN_223366_1</name>
</gene>
<dbReference type="AlphaFoldDB" id="A0A4Y2VDF5"/>
<sequence>MHDIEYNSPNRRKIAKARNLFNNPAKLIEISNKYEVLNSEEINETIEVNDNPDNSKQAAEEPGKVEKSKIPPIMLKYVINYVEILDVIRTTCGPTENKFSNGYIKIFTIRIEQYQKVQSTLKVQGFDYYLVRPIDKRSLKVVIKDLPLDHDTDKIKNCLKKHGFVIS</sequence>
<reference evidence="2 3" key="1">
    <citation type="journal article" date="2019" name="Sci. Rep.">
        <title>Orb-weaving spider Araneus ventricosus genome elucidates the spidroin gene catalogue.</title>
        <authorList>
            <person name="Kono N."/>
            <person name="Nakamura H."/>
            <person name="Ohtoshi R."/>
            <person name="Moran D.A.P."/>
            <person name="Shinohara A."/>
            <person name="Yoshida Y."/>
            <person name="Fujiwara M."/>
            <person name="Mori M."/>
            <person name="Tomita M."/>
            <person name="Arakawa K."/>
        </authorList>
    </citation>
    <scope>NUCLEOTIDE SEQUENCE [LARGE SCALE GENOMIC DNA]</scope>
</reference>